<evidence type="ECO:0000256" key="2">
    <source>
        <dbReference type="SAM" id="MobiDB-lite"/>
    </source>
</evidence>
<keyword evidence="6" id="KW-1185">Reference proteome</keyword>
<evidence type="ECO:0000313" key="6">
    <source>
        <dbReference type="Proteomes" id="UP000008837"/>
    </source>
</evidence>
<reference evidence="5 6" key="1">
    <citation type="journal article" date="2007" name="Proc. Natl. Acad. Sci. U.S.A.">
        <title>Dandruff-associated Malassezia genomes reveal convergent and divergent virulence traits shared with plant and human fungal pathogens.</title>
        <authorList>
            <person name="Xu J."/>
            <person name="Saunders C.W."/>
            <person name="Hu P."/>
            <person name="Grant R.A."/>
            <person name="Boekhout T."/>
            <person name="Kuramae E.E."/>
            <person name="Kronstad J.W."/>
            <person name="Deangelis Y.M."/>
            <person name="Reeder N.L."/>
            <person name="Johnstone K.R."/>
            <person name="Leland M."/>
            <person name="Fieno A.M."/>
            <person name="Begley W.M."/>
            <person name="Sun Y."/>
            <person name="Lacey M.P."/>
            <person name="Chaudhary T."/>
            <person name="Keough T."/>
            <person name="Chu L."/>
            <person name="Sears R."/>
            <person name="Yuan B."/>
            <person name="Dawson T.L.Jr."/>
        </authorList>
    </citation>
    <scope>NUCLEOTIDE SEQUENCE [LARGE SCALE GENOMIC DNA]</scope>
    <source>
        <strain evidence="6">ATCC MYA-4612 / CBS 7966</strain>
    </source>
</reference>
<dbReference type="InterPro" id="IPR012677">
    <property type="entry name" value="Nucleotide-bd_a/b_plait_sf"/>
</dbReference>
<dbReference type="GO" id="GO:0034456">
    <property type="term" value="C:UTP-C complex"/>
    <property type="evidence" value="ECO:0007669"/>
    <property type="project" value="TreeGrafter"/>
</dbReference>
<dbReference type="InterPro" id="IPR024326">
    <property type="entry name" value="RRP7_C"/>
</dbReference>
<dbReference type="Proteomes" id="UP000008837">
    <property type="component" value="Unassembled WGS sequence"/>
</dbReference>
<dbReference type="KEGG" id="mgl:MGL_2122"/>
<dbReference type="FunCoup" id="A8Q140">
    <property type="interactions" value="229"/>
</dbReference>
<accession>A8Q140</accession>
<dbReference type="Gene3D" id="6.10.250.1770">
    <property type="match status" value="1"/>
</dbReference>
<sequence>MQEMSGFTALPVSYENDTVHYMYIKIHASSNDDATYPINRTLFVVNVPPDTTSKTLRDLFRKAGSVESIYLHNVLDSKGEDATVPAPRPKQGTGPPDVEPLPSLEPTDRLLGSSSSAHVVFLDTTSLERAIRLPKRFENKPHVWKLSRGKDERLIGVSYLIERFRRHRPPHEAIKKHADSAIARYSWIRSHPQWLMEQRARGDTTTSLGVGIKAASMGENGELLDEDGFVIVQRGNKYGRSGGEDNTFAAITPEFEEELRQHPEKKKSKELTDFYRFQFREKKRQQFASLRAQFEADKKKIAQRKASFRFKPLYCYVASS</sequence>
<dbReference type="GO" id="GO:0003676">
    <property type="term" value="F:nucleic acid binding"/>
    <property type="evidence" value="ECO:0007669"/>
    <property type="project" value="InterPro"/>
</dbReference>
<proteinExistence type="inferred from homology"/>
<dbReference type="PANTHER" id="PTHR13191:SF0">
    <property type="entry name" value="RIBOSOMAL RNA-PROCESSING PROTEIN 7 HOMOLOG A-RELATED"/>
    <property type="match status" value="1"/>
</dbReference>
<evidence type="ECO:0008006" key="7">
    <source>
        <dbReference type="Google" id="ProtNLM"/>
    </source>
</evidence>
<dbReference type="OrthoDB" id="5390at2759"/>
<dbReference type="VEuPathDB" id="FungiDB:MGL_2122"/>
<dbReference type="InterPro" id="IPR035979">
    <property type="entry name" value="RBD_domain_sf"/>
</dbReference>
<dbReference type="PANTHER" id="PTHR13191">
    <property type="entry name" value="RIBOSOMAL RNA PROCESSING PROTEIN 7-RELATED"/>
    <property type="match status" value="1"/>
</dbReference>
<dbReference type="GeneID" id="5855430"/>
<dbReference type="Pfam" id="PF17799">
    <property type="entry name" value="RRM_Rrp7"/>
    <property type="match status" value="1"/>
</dbReference>
<dbReference type="Pfam" id="PF12923">
    <property type="entry name" value="RRP7"/>
    <property type="match status" value="1"/>
</dbReference>
<dbReference type="InterPro" id="IPR040446">
    <property type="entry name" value="RRP7"/>
</dbReference>
<name>A8Q140_MALGO</name>
<dbReference type="CDD" id="cd12293">
    <property type="entry name" value="dRRM_Rrp7p"/>
    <property type="match status" value="1"/>
</dbReference>
<protein>
    <recommendedName>
        <fullName evidence="7">RRM domain-containing protein</fullName>
    </recommendedName>
</protein>
<dbReference type="GO" id="GO:0000028">
    <property type="term" value="P:ribosomal small subunit assembly"/>
    <property type="evidence" value="ECO:0007669"/>
    <property type="project" value="TreeGrafter"/>
</dbReference>
<feature type="domain" description="Ribosomal RNA-processing protein 7 C-terminal" evidence="3">
    <location>
        <begin position="221"/>
        <end position="312"/>
    </location>
</feature>
<dbReference type="AlphaFoldDB" id="A8Q140"/>
<comment type="similarity">
    <text evidence="1">Belongs to the RRP7 family.</text>
</comment>
<dbReference type="STRING" id="425265.A8Q140"/>
<dbReference type="Gene3D" id="3.30.70.330">
    <property type="match status" value="1"/>
</dbReference>
<dbReference type="InterPro" id="IPR040447">
    <property type="entry name" value="RRM_Rrp7"/>
</dbReference>
<dbReference type="CDD" id="cd12950">
    <property type="entry name" value="RRP7_Rrp7p"/>
    <property type="match status" value="1"/>
</dbReference>
<dbReference type="GO" id="GO:0032545">
    <property type="term" value="C:CURI complex"/>
    <property type="evidence" value="ECO:0007669"/>
    <property type="project" value="TreeGrafter"/>
</dbReference>
<comment type="caution">
    <text evidence="5">The sequence shown here is derived from an EMBL/GenBank/DDBJ whole genome shotgun (WGS) entry which is preliminary data.</text>
</comment>
<feature type="domain" description="Rrp7 RRM-like N-terminal" evidence="4">
    <location>
        <begin position="3"/>
        <end position="68"/>
    </location>
</feature>
<gene>
    <name evidence="5" type="ORF">MGL_2122</name>
</gene>
<organism evidence="5 6">
    <name type="scientific">Malassezia globosa (strain ATCC MYA-4612 / CBS 7966)</name>
    <name type="common">Dandruff-associated fungus</name>
    <dbReference type="NCBI Taxonomy" id="425265"/>
    <lineage>
        <taxon>Eukaryota</taxon>
        <taxon>Fungi</taxon>
        <taxon>Dikarya</taxon>
        <taxon>Basidiomycota</taxon>
        <taxon>Ustilaginomycotina</taxon>
        <taxon>Malasseziomycetes</taxon>
        <taxon>Malasseziales</taxon>
        <taxon>Malasseziaceae</taxon>
        <taxon>Malassezia</taxon>
    </lineage>
</organism>
<evidence type="ECO:0000256" key="1">
    <source>
        <dbReference type="ARBA" id="ARBA00006110"/>
    </source>
</evidence>
<evidence type="ECO:0000259" key="3">
    <source>
        <dbReference type="Pfam" id="PF12923"/>
    </source>
</evidence>
<evidence type="ECO:0000259" key="4">
    <source>
        <dbReference type="Pfam" id="PF17799"/>
    </source>
</evidence>
<dbReference type="OMA" id="GIHKWIA"/>
<dbReference type="SUPFAM" id="SSF54928">
    <property type="entry name" value="RNA-binding domain, RBD"/>
    <property type="match status" value="1"/>
</dbReference>
<dbReference type="InParanoid" id="A8Q140"/>
<dbReference type="GO" id="GO:0006364">
    <property type="term" value="P:rRNA processing"/>
    <property type="evidence" value="ECO:0007669"/>
    <property type="project" value="TreeGrafter"/>
</dbReference>
<evidence type="ECO:0000313" key="5">
    <source>
        <dbReference type="EMBL" id="EDP43909.1"/>
    </source>
</evidence>
<dbReference type="EMBL" id="AAYY01000006">
    <property type="protein sequence ID" value="EDP43909.1"/>
    <property type="molecule type" value="Genomic_DNA"/>
</dbReference>
<feature type="region of interest" description="Disordered" evidence="2">
    <location>
        <begin position="80"/>
        <end position="111"/>
    </location>
</feature>
<dbReference type="RefSeq" id="XP_001731123.1">
    <property type="nucleotide sequence ID" value="XM_001731071.1"/>
</dbReference>